<sequence length="133" mass="14709">FWIGSLWTSLHVRAGNLTLHPQDEAKCIGGVTDGVNGVSEQGFRLGAYGQPCTQEQVEDMSDNEFEWLHKQQSRGEQQQEGNRHLAHQLCIMASAFKIEMILPLGGLTFPGLALNDEQECPVLEISATKLCAR</sequence>
<gene>
    <name evidence="1" type="ORF">PoB_007647400</name>
</gene>
<comment type="caution">
    <text evidence="1">The sequence shown here is derived from an EMBL/GenBank/DDBJ whole genome shotgun (WGS) entry which is preliminary data.</text>
</comment>
<keyword evidence="2" id="KW-1185">Reference proteome</keyword>
<accession>A0AAV4E0Z4</accession>
<dbReference type="Proteomes" id="UP000735302">
    <property type="component" value="Unassembled WGS sequence"/>
</dbReference>
<name>A0AAV4E0Z4_9GAST</name>
<evidence type="ECO:0000313" key="1">
    <source>
        <dbReference type="EMBL" id="GFO49969.1"/>
    </source>
</evidence>
<reference evidence="1 2" key="1">
    <citation type="journal article" date="2021" name="Elife">
        <title>Chloroplast acquisition without the gene transfer in kleptoplastic sea slugs, Plakobranchus ocellatus.</title>
        <authorList>
            <person name="Maeda T."/>
            <person name="Takahashi S."/>
            <person name="Yoshida T."/>
            <person name="Shimamura S."/>
            <person name="Takaki Y."/>
            <person name="Nagai Y."/>
            <person name="Toyoda A."/>
            <person name="Suzuki Y."/>
            <person name="Arimoto A."/>
            <person name="Ishii H."/>
            <person name="Satoh N."/>
            <person name="Nishiyama T."/>
            <person name="Hasebe M."/>
            <person name="Maruyama T."/>
            <person name="Minagawa J."/>
            <person name="Obokata J."/>
            <person name="Shigenobu S."/>
        </authorList>
    </citation>
    <scope>NUCLEOTIDE SEQUENCE [LARGE SCALE GENOMIC DNA]</scope>
</reference>
<dbReference type="EMBL" id="BLXT01008557">
    <property type="protein sequence ID" value="GFO49969.1"/>
    <property type="molecule type" value="Genomic_DNA"/>
</dbReference>
<proteinExistence type="predicted"/>
<feature type="non-terminal residue" evidence="1">
    <location>
        <position position="1"/>
    </location>
</feature>
<dbReference type="AlphaFoldDB" id="A0AAV4E0Z4"/>
<organism evidence="1 2">
    <name type="scientific">Plakobranchus ocellatus</name>
    <dbReference type="NCBI Taxonomy" id="259542"/>
    <lineage>
        <taxon>Eukaryota</taxon>
        <taxon>Metazoa</taxon>
        <taxon>Spiralia</taxon>
        <taxon>Lophotrochozoa</taxon>
        <taxon>Mollusca</taxon>
        <taxon>Gastropoda</taxon>
        <taxon>Heterobranchia</taxon>
        <taxon>Euthyneura</taxon>
        <taxon>Panpulmonata</taxon>
        <taxon>Sacoglossa</taxon>
        <taxon>Placobranchoidea</taxon>
        <taxon>Plakobranchidae</taxon>
        <taxon>Plakobranchus</taxon>
    </lineage>
</organism>
<protein>
    <submittedName>
        <fullName evidence="1">Uncharacterized protein</fullName>
    </submittedName>
</protein>
<evidence type="ECO:0000313" key="2">
    <source>
        <dbReference type="Proteomes" id="UP000735302"/>
    </source>
</evidence>